<sequence>MHLNPLFFLPYGKNKKTKLNYNCKEKVISTIKNYKYAPVYEYYSDCRQPVIDYIRKADAKDLRNHINDYPTGVVDGYQGLMFIAAHCARHTKQIEEIKADTNFPKQ</sequence>
<protein>
    <recommendedName>
        <fullName evidence="3">DinB-like domain-containing protein</fullName>
    </recommendedName>
</protein>
<dbReference type="SUPFAM" id="SSF109854">
    <property type="entry name" value="DinB/YfiT-like putative metalloenzymes"/>
    <property type="match status" value="1"/>
</dbReference>
<keyword evidence="2" id="KW-1185">Reference proteome</keyword>
<dbReference type="EMBL" id="PSKQ01000026">
    <property type="protein sequence ID" value="MBE8723096.1"/>
    <property type="molecule type" value="Genomic_DNA"/>
</dbReference>
<accession>A0ABR9TCT3</accession>
<organism evidence="1 2">
    <name type="scientific">Sphingobacterium pedocola</name>
    <dbReference type="NCBI Taxonomy" id="2082722"/>
    <lineage>
        <taxon>Bacteria</taxon>
        <taxon>Pseudomonadati</taxon>
        <taxon>Bacteroidota</taxon>
        <taxon>Sphingobacteriia</taxon>
        <taxon>Sphingobacteriales</taxon>
        <taxon>Sphingobacteriaceae</taxon>
        <taxon>Sphingobacterium</taxon>
    </lineage>
</organism>
<dbReference type="Proteomes" id="UP000618319">
    <property type="component" value="Unassembled WGS sequence"/>
</dbReference>
<comment type="caution">
    <text evidence="1">The sequence shown here is derived from an EMBL/GenBank/DDBJ whole genome shotgun (WGS) entry which is preliminary data.</text>
</comment>
<reference evidence="1 2" key="1">
    <citation type="submission" date="2018-02" db="EMBL/GenBank/DDBJ databases">
        <title>Sphingobacterium KA21.</title>
        <authorList>
            <person name="Vasarhelyi B.M."/>
            <person name="Deshmukh S."/>
            <person name="Balint B."/>
            <person name="Kukolya J."/>
        </authorList>
    </citation>
    <scope>NUCLEOTIDE SEQUENCE [LARGE SCALE GENOMIC DNA]</scope>
    <source>
        <strain evidence="1 2">Ka21</strain>
    </source>
</reference>
<name>A0ABR9TCT3_9SPHI</name>
<gene>
    <name evidence="1" type="ORF">C4F40_20440</name>
</gene>
<evidence type="ECO:0000313" key="2">
    <source>
        <dbReference type="Proteomes" id="UP000618319"/>
    </source>
</evidence>
<evidence type="ECO:0008006" key="3">
    <source>
        <dbReference type="Google" id="ProtNLM"/>
    </source>
</evidence>
<dbReference type="InterPro" id="IPR034660">
    <property type="entry name" value="DinB/YfiT-like"/>
</dbReference>
<dbReference type="Gene3D" id="1.20.120.450">
    <property type="entry name" value="dinb family like domain"/>
    <property type="match status" value="1"/>
</dbReference>
<evidence type="ECO:0000313" key="1">
    <source>
        <dbReference type="EMBL" id="MBE8723096.1"/>
    </source>
</evidence>
<proteinExistence type="predicted"/>